<proteinExistence type="predicted"/>
<dbReference type="EMBL" id="CM029052">
    <property type="protein sequence ID" value="KAG2556530.1"/>
    <property type="molecule type" value="Genomic_DNA"/>
</dbReference>
<accession>A0A8T0P4F7</accession>
<evidence type="ECO:0000256" key="1">
    <source>
        <dbReference type="SAM" id="MobiDB-lite"/>
    </source>
</evidence>
<name>A0A8T0P4F7_PANVG</name>
<comment type="caution">
    <text evidence="2">The sequence shown here is derived from an EMBL/GenBank/DDBJ whole genome shotgun (WGS) entry which is preliminary data.</text>
</comment>
<feature type="region of interest" description="Disordered" evidence="1">
    <location>
        <begin position="27"/>
        <end position="61"/>
    </location>
</feature>
<keyword evidence="3" id="KW-1185">Reference proteome</keyword>
<sequence>MRRPYAAPPLSKCARTVPPLRGHVAPVYHPSTGMPHAPLRRPSTAQPCAPSPPTPPRSTHATLLFPSMLSRASLPCAPPLPSHVLPPCAPPYSSSSTSATTKKLRWL</sequence>
<protein>
    <submittedName>
        <fullName evidence="2">Uncharacterized protein</fullName>
    </submittedName>
</protein>
<reference evidence="2" key="1">
    <citation type="submission" date="2020-05" db="EMBL/GenBank/DDBJ databases">
        <title>WGS assembly of Panicum virgatum.</title>
        <authorList>
            <person name="Lovell J.T."/>
            <person name="Jenkins J."/>
            <person name="Shu S."/>
            <person name="Juenger T.E."/>
            <person name="Schmutz J."/>
        </authorList>
    </citation>
    <scope>NUCLEOTIDE SEQUENCE</scope>
    <source>
        <strain evidence="2">AP13</strain>
    </source>
</reference>
<dbReference type="Proteomes" id="UP000823388">
    <property type="component" value="Chromosome 8N"/>
</dbReference>
<gene>
    <name evidence="2" type="ORF">PVAP13_8NG203702</name>
</gene>
<evidence type="ECO:0000313" key="2">
    <source>
        <dbReference type="EMBL" id="KAG2556530.1"/>
    </source>
</evidence>
<evidence type="ECO:0000313" key="3">
    <source>
        <dbReference type="Proteomes" id="UP000823388"/>
    </source>
</evidence>
<organism evidence="2 3">
    <name type="scientific">Panicum virgatum</name>
    <name type="common">Blackwell switchgrass</name>
    <dbReference type="NCBI Taxonomy" id="38727"/>
    <lineage>
        <taxon>Eukaryota</taxon>
        <taxon>Viridiplantae</taxon>
        <taxon>Streptophyta</taxon>
        <taxon>Embryophyta</taxon>
        <taxon>Tracheophyta</taxon>
        <taxon>Spermatophyta</taxon>
        <taxon>Magnoliopsida</taxon>
        <taxon>Liliopsida</taxon>
        <taxon>Poales</taxon>
        <taxon>Poaceae</taxon>
        <taxon>PACMAD clade</taxon>
        <taxon>Panicoideae</taxon>
        <taxon>Panicodae</taxon>
        <taxon>Paniceae</taxon>
        <taxon>Panicinae</taxon>
        <taxon>Panicum</taxon>
        <taxon>Panicum sect. Hiantes</taxon>
    </lineage>
</organism>
<feature type="region of interest" description="Disordered" evidence="1">
    <location>
        <begin position="85"/>
        <end position="107"/>
    </location>
</feature>
<dbReference type="AlphaFoldDB" id="A0A8T0P4F7"/>